<evidence type="ECO:0000313" key="8">
    <source>
        <dbReference type="Proteomes" id="UP000319383"/>
    </source>
</evidence>
<dbReference type="Pfam" id="PF16912">
    <property type="entry name" value="Glu_dehyd_C"/>
    <property type="match status" value="1"/>
</dbReference>
<dbReference type="GO" id="GO:0008270">
    <property type="term" value="F:zinc ion binding"/>
    <property type="evidence" value="ECO:0007669"/>
    <property type="project" value="InterPro"/>
</dbReference>
<dbReference type="SUPFAM" id="SSF50129">
    <property type="entry name" value="GroES-like"/>
    <property type="match status" value="1"/>
</dbReference>
<dbReference type="InterPro" id="IPR002328">
    <property type="entry name" value="ADH_Zn_CS"/>
</dbReference>
<feature type="domain" description="Glucose dehydrogenase C-terminal" evidence="6">
    <location>
        <begin position="149"/>
        <end position="339"/>
    </location>
</feature>
<evidence type="ECO:0000259" key="6">
    <source>
        <dbReference type="Pfam" id="PF16912"/>
    </source>
</evidence>
<reference evidence="7 8" key="1">
    <citation type="submission" date="2019-02" db="EMBL/GenBank/DDBJ databases">
        <title>Deep-cultivation of Planctomycetes and their phenomic and genomic characterization uncovers novel biology.</title>
        <authorList>
            <person name="Wiegand S."/>
            <person name="Jogler M."/>
            <person name="Boedeker C."/>
            <person name="Pinto D."/>
            <person name="Vollmers J."/>
            <person name="Rivas-Marin E."/>
            <person name="Kohn T."/>
            <person name="Peeters S.H."/>
            <person name="Heuer A."/>
            <person name="Rast P."/>
            <person name="Oberbeckmann S."/>
            <person name="Bunk B."/>
            <person name="Jeske O."/>
            <person name="Meyerdierks A."/>
            <person name="Storesund J.E."/>
            <person name="Kallscheuer N."/>
            <person name="Luecker S."/>
            <person name="Lage O.M."/>
            <person name="Pohl T."/>
            <person name="Merkel B.J."/>
            <person name="Hornburger P."/>
            <person name="Mueller R.-W."/>
            <person name="Bruemmer F."/>
            <person name="Labrenz M."/>
            <person name="Spormann A.M."/>
            <person name="Op den Camp H."/>
            <person name="Overmann J."/>
            <person name="Amann R."/>
            <person name="Jetten M.S.M."/>
            <person name="Mascher T."/>
            <person name="Medema M.H."/>
            <person name="Devos D.P."/>
            <person name="Kaster A.-K."/>
            <person name="Ovreas L."/>
            <person name="Rohde M."/>
            <person name="Galperin M.Y."/>
            <person name="Jogler C."/>
        </authorList>
    </citation>
    <scope>NUCLEOTIDE SEQUENCE [LARGE SCALE GENOMIC DNA]</scope>
    <source>
        <strain evidence="7 8">Mal52</strain>
    </source>
</reference>
<sequence>MKAIAVRPGQANSVHMAELPKPAVADVPDGRGVLVRVLKIGVDATDREINDALYGASPPGYDFLVLGHESFGIVEEVGPAVKHVQPGDYVTCTVRRPGGSIFDQIGRSDITSEEVYYERGINLLHGYLTEYFVDDAEFIVRVPVGLKHLHVLAEPMSCAAKAVEQAFEAQKRLQVWKPERAFVTGAGQIGLLATLILRLRGMEVYTIARSGKPSLKAEIAEAYGATYVSTREISLKELVEQVGKPDLIIEATGSSQVAFEAMEVLGHNGAIVWTSITGGQRNIQIPSDHVNLNWVLGNKLLLGSVNANYRHFESGIADMALGEVTYPGVTERILTNPVDGLENYAEMMRLLVEEKSALKVYVNVAEG</sequence>
<accession>A0A517ZV25</accession>
<proteinExistence type="predicted"/>
<protein>
    <submittedName>
        <fullName evidence="7">Alcohol dehydrogenase</fullName>
        <ecNumber evidence="7">1.1.1.1</ecNumber>
    </submittedName>
</protein>
<dbReference type="PROSITE" id="PS00059">
    <property type="entry name" value="ADH_ZINC"/>
    <property type="match status" value="1"/>
</dbReference>
<dbReference type="Pfam" id="PF08240">
    <property type="entry name" value="ADH_N"/>
    <property type="match status" value="1"/>
</dbReference>
<evidence type="ECO:0000256" key="2">
    <source>
        <dbReference type="ARBA" id="ARBA00022723"/>
    </source>
</evidence>
<dbReference type="PANTHER" id="PTHR43189">
    <property type="entry name" value="ZINC-TYPE ALCOHOL DEHYDROGENASE-LIKE PROTEIN C1198.01-RELATED"/>
    <property type="match status" value="1"/>
</dbReference>
<evidence type="ECO:0000256" key="4">
    <source>
        <dbReference type="ARBA" id="ARBA00023002"/>
    </source>
</evidence>
<dbReference type="InterPro" id="IPR013154">
    <property type="entry name" value="ADH-like_N"/>
</dbReference>
<organism evidence="7 8">
    <name type="scientific">Symmachiella dynata</name>
    <dbReference type="NCBI Taxonomy" id="2527995"/>
    <lineage>
        <taxon>Bacteria</taxon>
        <taxon>Pseudomonadati</taxon>
        <taxon>Planctomycetota</taxon>
        <taxon>Planctomycetia</taxon>
        <taxon>Planctomycetales</taxon>
        <taxon>Planctomycetaceae</taxon>
        <taxon>Symmachiella</taxon>
    </lineage>
</organism>
<dbReference type="Proteomes" id="UP000319383">
    <property type="component" value="Chromosome"/>
</dbReference>
<dbReference type="EC" id="1.1.1.1" evidence="7"/>
<dbReference type="GO" id="GO:0004022">
    <property type="term" value="F:alcohol dehydrogenase (NAD+) activity"/>
    <property type="evidence" value="ECO:0007669"/>
    <property type="project" value="UniProtKB-EC"/>
</dbReference>
<evidence type="ECO:0000256" key="3">
    <source>
        <dbReference type="ARBA" id="ARBA00022833"/>
    </source>
</evidence>
<evidence type="ECO:0000313" key="7">
    <source>
        <dbReference type="EMBL" id="QDU46337.1"/>
    </source>
</evidence>
<dbReference type="AlphaFoldDB" id="A0A517ZV25"/>
<evidence type="ECO:0000259" key="5">
    <source>
        <dbReference type="Pfam" id="PF08240"/>
    </source>
</evidence>
<dbReference type="Gene3D" id="3.40.50.720">
    <property type="entry name" value="NAD(P)-binding Rossmann-like Domain"/>
    <property type="match status" value="1"/>
</dbReference>
<dbReference type="InterPro" id="IPR031640">
    <property type="entry name" value="Glu_dehyd_C"/>
</dbReference>
<dbReference type="EMBL" id="CP036276">
    <property type="protein sequence ID" value="QDU46337.1"/>
    <property type="molecule type" value="Genomic_DNA"/>
</dbReference>
<dbReference type="PANTHER" id="PTHR43189:SF2">
    <property type="entry name" value="GLUCOSE 1-DEHYDROGENASE"/>
    <property type="match status" value="1"/>
</dbReference>
<evidence type="ECO:0000256" key="1">
    <source>
        <dbReference type="ARBA" id="ARBA00001947"/>
    </source>
</evidence>
<dbReference type="InterPro" id="IPR036291">
    <property type="entry name" value="NAD(P)-bd_dom_sf"/>
</dbReference>
<keyword evidence="2" id="KW-0479">Metal-binding</keyword>
<dbReference type="KEGG" id="sdyn:Mal52_48560"/>
<name>A0A517ZV25_9PLAN</name>
<dbReference type="InterPro" id="IPR011032">
    <property type="entry name" value="GroES-like_sf"/>
</dbReference>
<comment type="cofactor">
    <cofactor evidence="1">
        <name>Zn(2+)</name>
        <dbReference type="ChEBI" id="CHEBI:29105"/>
    </cofactor>
</comment>
<keyword evidence="8" id="KW-1185">Reference proteome</keyword>
<dbReference type="Gene3D" id="3.90.180.10">
    <property type="entry name" value="Medium-chain alcohol dehydrogenases, catalytic domain"/>
    <property type="match status" value="1"/>
</dbReference>
<feature type="domain" description="Alcohol dehydrogenase-like N-terminal" evidence="5">
    <location>
        <begin position="32"/>
        <end position="143"/>
    </location>
</feature>
<dbReference type="RefSeq" id="WP_145378862.1">
    <property type="nucleotide sequence ID" value="NZ_CP036276.1"/>
</dbReference>
<dbReference type="SUPFAM" id="SSF51735">
    <property type="entry name" value="NAD(P)-binding Rossmann-fold domains"/>
    <property type="match status" value="1"/>
</dbReference>
<gene>
    <name evidence="7" type="primary">adhT</name>
    <name evidence="7" type="ORF">Mal52_48560</name>
</gene>
<keyword evidence="3" id="KW-0862">Zinc</keyword>
<dbReference type="CDD" id="cd08230">
    <property type="entry name" value="glucose_DH"/>
    <property type="match status" value="1"/>
</dbReference>
<keyword evidence="4 7" id="KW-0560">Oxidoreductase</keyword>